<accession>A0A8J3TFU4</accession>
<dbReference type="EMBL" id="BOON01000041">
    <property type="protein sequence ID" value="GII24781.1"/>
    <property type="molecule type" value="Genomic_DNA"/>
</dbReference>
<name>A0A8J3TFU4_9ACTN</name>
<dbReference type="AlphaFoldDB" id="A0A8J3TFU4"/>
<feature type="region of interest" description="Disordered" evidence="1">
    <location>
        <begin position="72"/>
        <end position="100"/>
    </location>
</feature>
<reference evidence="2" key="1">
    <citation type="submission" date="2021-01" db="EMBL/GenBank/DDBJ databases">
        <title>Whole genome shotgun sequence of Planosporangium mesophilum NBRC 109066.</title>
        <authorList>
            <person name="Komaki H."/>
            <person name="Tamura T."/>
        </authorList>
    </citation>
    <scope>NUCLEOTIDE SEQUENCE</scope>
    <source>
        <strain evidence="2">NBRC 109066</strain>
    </source>
</reference>
<proteinExistence type="predicted"/>
<evidence type="ECO:0000256" key="1">
    <source>
        <dbReference type="SAM" id="MobiDB-lite"/>
    </source>
</evidence>
<sequence>MTNRRTLLADVAELGNVLRAMDEWEAAGGDVTSAQGRRSFVDNLDDGATDELSGLALTKLARLVSEEQRRMFDERHTDDTSVTVPGPLPTPRQRYRPVAV</sequence>
<dbReference type="Proteomes" id="UP000599074">
    <property type="component" value="Unassembled WGS sequence"/>
</dbReference>
<gene>
    <name evidence="2" type="ORF">Pme01_43780</name>
</gene>
<comment type="caution">
    <text evidence="2">The sequence shown here is derived from an EMBL/GenBank/DDBJ whole genome shotgun (WGS) entry which is preliminary data.</text>
</comment>
<dbReference type="RefSeq" id="WP_168117207.1">
    <property type="nucleotide sequence ID" value="NZ_BOON01000041.1"/>
</dbReference>
<keyword evidence="3" id="KW-1185">Reference proteome</keyword>
<evidence type="ECO:0000313" key="3">
    <source>
        <dbReference type="Proteomes" id="UP000599074"/>
    </source>
</evidence>
<protein>
    <submittedName>
        <fullName evidence="2">Uncharacterized protein</fullName>
    </submittedName>
</protein>
<organism evidence="2 3">
    <name type="scientific">Planosporangium mesophilum</name>
    <dbReference type="NCBI Taxonomy" id="689768"/>
    <lineage>
        <taxon>Bacteria</taxon>
        <taxon>Bacillati</taxon>
        <taxon>Actinomycetota</taxon>
        <taxon>Actinomycetes</taxon>
        <taxon>Micromonosporales</taxon>
        <taxon>Micromonosporaceae</taxon>
        <taxon>Planosporangium</taxon>
    </lineage>
</organism>
<evidence type="ECO:0000313" key="2">
    <source>
        <dbReference type="EMBL" id="GII24781.1"/>
    </source>
</evidence>